<keyword evidence="1" id="KW-0472">Membrane</keyword>
<dbReference type="Pfam" id="PF01609">
    <property type="entry name" value="DDE_Tnp_1"/>
    <property type="match status" value="1"/>
</dbReference>
<evidence type="ECO:0000313" key="3">
    <source>
        <dbReference type="EMBL" id="SEH06117.1"/>
    </source>
</evidence>
<dbReference type="GO" id="GO:0004803">
    <property type="term" value="F:transposase activity"/>
    <property type="evidence" value="ECO:0007669"/>
    <property type="project" value="InterPro"/>
</dbReference>
<dbReference type="GO" id="GO:0003677">
    <property type="term" value="F:DNA binding"/>
    <property type="evidence" value="ECO:0007669"/>
    <property type="project" value="InterPro"/>
</dbReference>
<sequence>MVRGQETIFLILVTPLVTIPVGYAFYQPDPAYTAWVKEDNRMKKLGTAKALRPEQPTPNPEYPSKQQVALTLLEEFCRDCPYVTIKLILADALYGTADFMDKAALITRQSQVISQLRHNQNVCDKRRKWKLDEYFKAYPGVPKDIPIRGGKSERIIIGSARLNVEAHGCMRFVIAIRYPEQKEYRYLVASDLSWRTDDIVKAYTLRWLVETVIEDLKVHEGWGKSTKQPGVEGSRRVLILSLLCDHCLILHPEQQARAAAKEPLYTIGSLQRHLKLEAFTVWLEEWLEGEGLDNKIVQLTEAILPLVPLQKSDKHMTGHELGKLEPTPGLKYRIQELQACIN</sequence>
<proteinExistence type="predicted"/>
<dbReference type="AlphaFoldDB" id="A0A1H6F7K6"/>
<keyword evidence="4" id="KW-1185">Reference proteome</keyword>
<evidence type="ECO:0000256" key="1">
    <source>
        <dbReference type="SAM" id="Phobius"/>
    </source>
</evidence>
<dbReference type="GO" id="GO:0006313">
    <property type="term" value="P:DNA transposition"/>
    <property type="evidence" value="ECO:0007669"/>
    <property type="project" value="InterPro"/>
</dbReference>
<feature type="transmembrane region" description="Helical" evidence="1">
    <location>
        <begin position="7"/>
        <end position="26"/>
    </location>
</feature>
<protein>
    <submittedName>
        <fullName evidence="3">Transposase DDE domain protein</fullName>
    </submittedName>
</protein>
<dbReference type="EMBL" id="FMSV02000432">
    <property type="protein sequence ID" value="SEH06117.1"/>
    <property type="molecule type" value="Genomic_DNA"/>
</dbReference>
<keyword evidence="1" id="KW-1133">Transmembrane helix</keyword>
<dbReference type="InterPro" id="IPR012337">
    <property type="entry name" value="RNaseH-like_sf"/>
</dbReference>
<organism evidence="3 4">
    <name type="scientific">Candidatus Venteria ishoeyi</name>
    <dbReference type="NCBI Taxonomy" id="1899563"/>
    <lineage>
        <taxon>Bacteria</taxon>
        <taxon>Pseudomonadati</taxon>
        <taxon>Pseudomonadota</taxon>
        <taxon>Gammaproteobacteria</taxon>
        <taxon>Thiotrichales</taxon>
        <taxon>Thiotrichaceae</taxon>
        <taxon>Venteria</taxon>
    </lineage>
</organism>
<gene>
    <name evidence="3" type="ORF">MBHS_01972</name>
</gene>
<dbReference type="SUPFAM" id="SSF53098">
    <property type="entry name" value="Ribonuclease H-like"/>
    <property type="match status" value="1"/>
</dbReference>
<dbReference type="OrthoDB" id="5416355at2"/>
<dbReference type="InterPro" id="IPR002559">
    <property type="entry name" value="Transposase_11"/>
</dbReference>
<accession>A0A1H6F7K6</accession>
<keyword evidence="1" id="KW-0812">Transmembrane</keyword>
<dbReference type="Proteomes" id="UP000236724">
    <property type="component" value="Unassembled WGS sequence"/>
</dbReference>
<dbReference type="RefSeq" id="WP_103919944.1">
    <property type="nucleotide sequence ID" value="NZ_FMSV02000432.1"/>
</dbReference>
<name>A0A1H6F7K6_9GAMM</name>
<evidence type="ECO:0000259" key="2">
    <source>
        <dbReference type="Pfam" id="PF01609"/>
    </source>
</evidence>
<feature type="domain" description="Transposase IS4-like" evidence="2">
    <location>
        <begin position="64"/>
        <end position="219"/>
    </location>
</feature>
<reference evidence="3 4" key="1">
    <citation type="submission" date="2016-10" db="EMBL/GenBank/DDBJ databases">
        <authorList>
            <person name="de Groot N.N."/>
        </authorList>
    </citation>
    <scope>NUCLEOTIDE SEQUENCE [LARGE SCALE GENOMIC DNA]</scope>
    <source>
        <strain evidence="3">MBHS1</strain>
    </source>
</reference>
<evidence type="ECO:0000313" key="4">
    <source>
        <dbReference type="Proteomes" id="UP000236724"/>
    </source>
</evidence>